<protein>
    <submittedName>
        <fullName evidence="2">Uncharacterized protein</fullName>
    </submittedName>
</protein>
<reference evidence="2" key="1">
    <citation type="submission" date="2020-06" db="EMBL/GenBank/DDBJ databases">
        <authorList>
            <consortium name="Plant Systems Biology data submission"/>
        </authorList>
    </citation>
    <scope>NUCLEOTIDE SEQUENCE</scope>
    <source>
        <strain evidence="2">D6</strain>
    </source>
</reference>
<keyword evidence="3" id="KW-1185">Reference proteome</keyword>
<keyword evidence="1" id="KW-0472">Membrane</keyword>
<evidence type="ECO:0000256" key="1">
    <source>
        <dbReference type="SAM" id="Phobius"/>
    </source>
</evidence>
<dbReference type="EMBL" id="CAICTM010000175">
    <property type="protein sequence ID" value="CAB9503799.1"/>
    <property type="molecule type" value="Genomic_DNA"/>
</dbReference>
<keyword evidence="1" id="KW-1133">Transmembrane helix</keyword>
<feature type="transmembrane region" description="Helical" evidence="1">
    <location>
        <begin position="64"/>
        <end position="81"/>
    </location>
</feature>
<gene>
    <name evidence="2" type="ORF">SEMRO_176_G077540.1</name>
</gene>
<comment type="caution">
    <text evidence="2">The sequence shown here is derived from an EMBL/GenBank/DDBJ whole genome shotgun (WGS) entry which is preliminary data.</text>
</comment>
<dbReference type="AlphaFoldDB" id="A0A9N8DJJ5"/>
<evidence type="ECO:0000313" key="3">
    <source>
        <dbReference type="Proteomes" id="UP001153069"/>
    </source>
</evidence>
<dbReference type="Proteomes" id="UP001153069">
    <property type="component" value="Unassembled WGS sequence"/>
</dbReference>
<dbReference type="OrthoDB" id="10662496at2759"/>
<evidence type="ECO:0000313" key="2">
    <source>
        <dbReference type="EMBL" id="CAB9503799.1"/>
    </source>
</evidence>
<name>A0A9N8DJJ5_9STRA</name>
<keyword evidence="1" id="KW-0812">Transmembrane</keyword>
<accession>A0A9N8DJJ5</accession>
<proteinExistence type="predicted"/>
<organism evidence="2 3">
    <name type="scientific">Seminavis robusta</name>
    <dbReference type="NCBI Taxonomy" id="568900"/>
    <lineage>
        <taxon>Eukaryota</taxon>
        <taxon>Sar</taxon>
        <taxon>Stramenopiles</taxon>
        <taxon>Ochrophyta</taxon>
        <taxon>Bacillariophyta</taxon>
        <taxon>Bacillariophyceae</taxon>
        <taxon>Bacillariophycidae</taxon>
        <taxon>Naviculales</taxon>
        <taxon>Naviculaceae</taxon>
        <taxon>Seminavis</taxon>
    </lineage>
</organism>
<sequence>MARSIHRKNKLKKALIGTVKRAQDGRREEDGNSASSWWRYATRNQSNNISPCDVRVWTRRCGRVMLVALVGICPFYWDMLWKSTRTLQQSLMMTTTLQQTLMMTAKAADKVGGIQIELDSNATLFKDLISIQHFPQSAQIVVELRNGAKCPRPYLMARLSGPALILLQNWTWSDNQKTGPGTTMAATYQTPIGGEYFLEVAALFCHDAFYDMVDLNNIAKLPRNQDWLKDDNKTADGMANVLAINFTGTCMENPFRRRLTAPKASIWVTPEMAKRTRQQFQSQQWAGYWHNHKSLPSSISSNDTTTTLHPPVYLRHQPFECYWSLMTGKAQADHCFVADNRNQFNPYEFRWTKVPTDSNNRNSNPLLPATTTTTKDLSLSLLKQSAPQIVCFVGFSHSKELMEAGERLGINPNTTNIELKWVQAKFPNDFKAKDVIQSQCTHLIVAIGQWPASCYYHGKPTLLDEYYPQMQGVFQQLVDAGISTSKVFARPIHYNGPSGQISGACPPRDWRSPMVLDAYNGIVQRVCLEYNVTYLVDHFVHTPIWDSNPDWTHLLPRTSEANVFYLIAAAMGMGNH</sequence>